<feature type="transmembrane region" description="Helical" evidence="3">
    <location>
        <begin position="21"/>
        <end position="41"/>
    </location>
</feature>
<dbReference type="Pfam" id="PF23957">
    <property type="entry name" value="DUF7286"/>
    <property type="match status" value="3"/>
</dbReference>
<dbReference type="InterPro" id="IPR055710">
    <property type="entry name" value="DUF7286"/>
</dbReference>
<organism evidence="4 5">
    <name type="scientific">Salinadaptatus halalkaliphilus</name>
    <dbReference type="NCBI Taxonomy" id="2419781"/>
    <lineage>
        <taxon>Archaea</taxon>
        <taxon>Methanobacteriati</taxon>
        <taxon>Methanobacteriota</taxon>
        <taxon>Stenosarchaea group</taxon>
        <taxon>Halobacteria</taxon>
        <taxon>Halobacteriales</taxon>
        <taxon>Natrialbaceae</taxon>
        <taxon>Salinadaptatus</taxon>
    </lineage>
</organism>
<feature type="coiled-coil region" evidence="1">
    <location>
        <begin position="847"/>
        <end position="874"/>
    </location>
</feature>
<keyword evidence="3" id="KW-0472">Membrane</keyword>
<name>A0A4S3TJX4_9EURY</name>
<gene>
    <name evidence="4" type="ORF">D8Y22_13300</name>
</gene>
<proteinExistence type="predicted"/>
<feature type="compositionally biased region" description="Acidic residues" evidence="2">
    <location>
        <begin position="339"/>
        <end position="348"/>
    </location>
</feature>
<evidence type="ECO:0000256" key="3">
    <source>
        <dbReference type="SAM" id="Phobius"/>
    </source>
</evidence>
<feature type="region of interest" description="Disordered" evidence="2">
    <location>
        <begin position="574"/>
        <end position="596"/>
    </location>
</feature>
<feature type="region of interest" description="Disordered" evidence="2">
    <location>
        <begin position="328"/>
        <end position="348"/>
    </location>
</feature>
<evidence type="ECO:0000256" key="1">
    <source>
        <dbReference type="SAM" id="Coils"/>
    </source>
</evidence>
<dbReference type="OrthoDB" id="124691at2157"/>
<keyword evidence="3" id="KW-1133">Transmembrane helix</keyword>
<reference evidence="4 5" key="1">
    <citation type="submission" date="2018-10" db="EMBL/GenBank/DDBJ databases">
        <title>Natronolimnobius sp. XQ-INN 246 isolated from Inner Mongolia Autonomous Region of China.</title>
        <authorList>
            <person name="Xue Q."/>
        </authorList>
    </citation>
    <scope>NUCLEOTIDE SEQUENCE [LARGE SCALE GENOMIC DNA]</scope>
    <source>
        <strain evidence="4 5">XQ-INN 246</strain>
    </source>
</reference>
<evidence type="ECO:0000313" key="5">
    <source>
        <dbReference type="Proteomes" id="UP000318864"/>
    </source>
</evidence>
<dbReference type="Proteomes" id="UP000318864">
    <property type="component" value="Unassembled WGS sequence"/>
</dbReference>
<sequence>MTGNSPRPRTVSLASDDRARIPFAMIAVLLLVTSVVTIGALEQRSAPVIEQEADLVADRTETAAQAELRSAAIDASHQAVSAPVINASESEIDAIDDRQDQPVNFEQYLKLLIYLEAHDRLPAAGQSLGPDASSTVSMPDVTKHGDGATLSPDDAIDRVDLTIGDRPGTELEPGLVEVTIRDVEIDVDVAGDPVPAASNEVTTTIGTPAFQLNERTQTYESTLDAGFFDESGDELDNELDGLGQRMAARLYAFAYFKAGWDRMHRTQRPADHDFERVLEPNHTEVLANHAIFATQEDVFGTQDPYAERTLRPGYTCMAYQMGESMRDDDDDGAVGGDDGAGDDIVDGDEFGMDDDVEDTEENESIDIEAQLCDGGAVQKWLFGDEATGELPEMPELSELIQEGLGEMDVMNQQQEVPIETLAGVSYQYYDVQTHGDSVDEEALFEESTADLLDVAEGEGKERYDDEIDPGDTPSLQNDGRSIQRIADELYTVDIDTTGGDASIAGQVPSAGSPPSGNHSLDSFDVEMTDITAIEVDHEAYPDPDDPSTTDTHDRPIHHVDARADIEIYAVETWEHDEPDNAAKYGELPETKTEDHNETVTADLSLEVTSEYDFEEVGLYKDEFEIQSEPDLESDYRHLESADIDLDEFEHIENESVIEPTDANATTTVGYDVNFLQVFVDAALDVTTGVDHYGTLEDDLEANVGRLDGNSVGTTGSGSDTSTNRSDVAAQFQGQILDEAYDDRYELEAMKASRETGKLEDDLLEELNSTDEAFTDWYHEDNNSYTVDRVDMLDTDEEPVYGAITHIEDVENEFVYANLSADGPEDTFATPGELATAQVRLAYFDRLYHYIERIADQYQEQVGELEDEVDDLGGSFDMGDDLLGFVQDVLNADVERDPEEIEGSPVLDDAHFEVSGSPTYMTHENVSEDEDPAVRPANATITDFDAETEHVPLTIQSENRLPWPGLPITAVPPTYWFLQSNTWTNTIRGEYARFEVSATVGDPADADRLTYVRERRPVEPELHDGTEVTLGVNEPITFESATEVVVVMPGGVVQTGAVPAVADTEPTAGGQTACSPTWEYTGPDFDPVNDTAPESVCDHPENATAELLE</sequence>
<dbReference type="AlphaFoldDB" id="A0A4S3TJX4"/>
<feature type="region of interest" description="Disordered" evidence="2">
    <location>
        <begin position="500"/>
        <end position="520"/>
    </location>
</feature>
<accession>A0A4S3TJX4</accession>
<keyword evidence="5" id="KW-1185">Reference proteome</keyword>
<protein>
    <submittedName>
        <fullName evidence="4">Uncharacterized protein</fullName>
    </submittedName>
</protein>
<comment type="caution">
    <text evidence="4">The sequence shown here is derived from an EMBL/GenBank/DDBJ whole genome shotgun (WGS) entry which is preliminary data.</text>
</comment>
<keyword evidence="1" id="KW-0175">Coiled coil</keyword>
<keyword evidence="3" id="KW-0812">Transmembrane</keyword>
<feature type="region of interest" description="Disordered" evidence="2">
    <location>
        <begin position="459"/>
        <end position="478"/>
    </location>
</feature>
<dbReference type="EMBL" id="RBZW01000033">
    <property type="protein sequence ID" value="THE64382.1"/>
    <property type="molecule type" value="Genomic_DNA"/>
</dbReference>
<evidence type="ECO:0000313" key="4">
    <source>
        <dbReference type="EMBL" id="THE64382.1"/>
    </source>
</evidence>
<evidence type="ECO:0000256" key="2">
    <source>
        <dbReference type="SAM" id="MobiDB-lite"/>
    </source>
</evidence>
<dbReference type="RefSeq" id="WP_141465169.1">
    <property type="nucleotide sequence ID" value="NZ_RBZW01000033.1"/>
</dbReference>